<keyword evidence="1" id="KW-0812">Transmembrane</keyword>
<dbReference type="InterPro" id="IPR010559">
    <property type="entry name" value="Sig_transdc_His_kin_internal"/>
</dbReference>
<keyword evidence="4" id="KW-1185">Reference proteome</keyword>
<organism evidence="3 4">
    <name type="scientific">Rheinheimera riviphila</name>
    <dbReference type="NCBI Taxonomy" id="1834037"/>
    <lineage>
        <taxon>Bacteria</taxon>
        <taxon>Pseudomonadati</taxon>
        <taxon>Pseudomonadota</taxon>
        <taxon>Gammaproteobacteria</taxon>
        <taxon>Chromatiales</taxon>
        <taxon>Chromatiaceae</taxon>
        <taxon>Rheinheimera</taxon>
    </lineage>
</organism>
<dbReference type="GO" id="GO:0016020">
    <property type="term" value="C:membrane"/>
    <property type="evidence" value="ECO:0007669"/>
    <property type="project" value="InterPro"/>
</dbReference>
<name>A0A437R0A7_9GAMM</name>
<evidence type="ECO:0000259" key="2">
    <source>
        <dbReference type="Pfam" id="PF06580"/>
    </source>
</evidence>
<feature type="transmembrane region" description="Helical" evidence="1">
    <location>
        <begin position="113"/>
        <end position="132"/>
    </location>
</feature>
<dbReference type="Gene3D" id="3.30.565.10">
    <property type="entry name" value="Histidine kinase-like ATPase, C-terminal domain"/>
    <property type="match status" value="1"/>
</dbReference>
<reference evidence="3 4" key="1">
    <citation type="submission" date="2019-01" db="EMBL/GenBank/DDBJ databases">
        <authorList>
            <person name="Chen W.-M."/>
        </authorList>
    </citation>
    <scope>NUCLEOTIDE SEQUENCE [LARGE SCALE GENOMIC DNA]</scope>
    <source>
        <strain evidence="3 4">KYPC3</strain>
    </source>
</reference>
<feature type="domain" description="Signal transduction histidine kinase internal region" evidence="2">
    <location>
        <begin position="325"/>
        <end position="402"/>
    </location>
</feature>
<accession>A0A437R0A7</accession>
<keyword evidence="3" id="KW-0808">Transferase</keyword>
<keyword evidence="1" id="KW-1133">Transmembrane helix</keyword>
<sequence length="519" mass="59704">MAIKQPKALTLTTTLKAAALFPLLPVLLVWLWAALQPQMALQLADNKLFWSHAGLLLWLFLPLLFAQALLSWLHLQQSPSRLTKSLVLLLWVAGMLVYPTLMVLTNLAPAVSFSYWLLAAGLSLLYWLHFFYQRNYQLSYQHKLQQGARSRWQWLLSLDAVLILLLLTWTIAWSLLLVSHPPGFAGQPIPIQIDGQRLWQHPGLFLSYLCQFSVLAATMWLCYWLNRYWLIRRILAHYGLLPFVLVSLTLMLLSYPLLSALLLQLPMNQVAVPALPGGGPNPFDWYNFNFMLFQWLFTTPLILAFDRQQQESRLAHIQHQQIQTELLLLQQQINPHFLFNTLNNLYALCLMKSDSAPTLILQLADLLRYVVYQGQQSRVTLQQELRYLRDYLALQQLRVSNKTRLEISFPDDVSQLQSPPLLLPPLLLIMLVENAYKHGVENSTEPSWIRLSAEVKGQKLYFRCDNSRPASATATSDGCLGLDNLRRRLQLYYGTEFMLQSQPDGANWRAELQLNLEAG</sequence>
<evidence type="ECO:0000313" key="3">
    <source>
        <dbReference type="EMBL" id="RVU40153.1"/>
    </source>
</evidence>
<keyword evidence="3" id="KW-0418">Kinase</keyword>
<feature type="transmembrane region" description="Helical" evidence="1">
    <location>
        <begin position="205"/>
        <end position="226"/>
    </location>
</feature>
<feature type="transmembrane region" description="Helical" evidence="1">
    <location>
        <begin position="152"/>
        <end position="176"/>
    </location>
</feature>
<dbReference type="GO" id="GO:0000155">
    <property type="term" value="F:phosphorelay sensor kinase activity"/>
    <property type="evidence" value="ECO:0007669"/>
    <property type="project" value="InterPro"/>
</dbReference>
<evidence type="ECO:0000313" key="4">
    <source>
        <dbReference type="Proteomes" id="UP000283077"/>
    </source>
</evidence>
<dbReference type="InterPro" id="IPR036890">
    <property type="entry name" value="HATPase_C_sf"/>
</dbReference>
<dbReference type="PANTHER" id="PTHR34220">
    <property type="entry name" value="SENSOR HISTIDINE KINASE YPDA"/>
    <property type="match status" value="1"/>
</dbReference>
<dbReference type="OrthoDB" id="2514702at2"/>
<feature type="transmembrane region" description="Helical" evidence="1">
    <location>
        <begin position="87"/>
        <end position="107"/>
    </location>
</feature>
<dbReference type="InterPro" id="IPR050640">
    <property type="entry name" value="Bact_2-comp_sensor_kinase"/>
</dbReference>
<dbReference type="AlphaFoldDB" id="A0A437R0A7"/>
<proteinExistence type="predicted"/>
<comment type="caution">
    <text evidence="3">The sequence shown here is derived from an EMBL/GenBank/DDBJ whole genome shotgun (WGS) entry which is preliminary data.</text>
</comment>
<keyword evidence="1" id="KW-0472">Membrane</keyword>
<gene>
    <name evidence="3" type="ORF">EOE67_07845</name>
</gene>
<protein>
    <submittedName>
        <fullName evidence="3">Histidine kinase</fullName>
    </submittedName>
</protein>
<feature type="transmembrane region" description="Helical" evidence="1">
    <location>
        <begin position="12"/>
        <end position="35"/>
    </location>
</feature>
<dbReference type="Proteomes" id="UP000283077">
    <property type="component" value="Unassembled WGS sequence"/>
</dbReference>
<dbReference type="PANTHER" id="PTHR34220:SF7">
    <property type="entry name" value="SENSOR HISTIDINE KINASE YPDA"/>
    <property type="match status" value="1"/>
</dbReference>
<evidence type="ECO:0000256" key="1">
    <source>
        <dbReference type="SAM" id="Phobius"/>
    </source>
</evidence>
<feature type="transmembrane region" description="Helical" evidence="1">
    <location>
        <begin position="55"/>
        <end position="75"/>
    </location>
</feature>
<dbReference type="Pfam" id="PF06580">
    <property type="entry name" value="His_kinase"/>
    <property type="match status" value="1"/>
</dbReference>
<dbReference type="EMBL" id="SACS01000006">
    <property type="protein sequence ID" value="RVU40153.1"/>
    <property type="molecule type" value="Genomic_DNA"/>
</dbReference>
<dbReference type="RefSeq" id="WP_127698482.1">
    <property type="nucleotide sequence ID" value="NZ_SACS01000006.1"/>
</dbReference>
<feature type="transmembrane region" description="Helical" evidence="1">
    <location>
        <begin position="238"/>
        <end position="265"/>
    </location>
</feature>